<dbReference type="PROSITE" id="PS50853">
    <property type="entry name" value="FN3"/>
    <property type="match status" value="3"/>
</dbReference>
<evidence type="ECO:0000256" key="1">
    <source>
        <dbReference type="ARBA" id="ARBA00022737"/>
    </source>
</evidence>
<evidence type="ECO:0000313" key="5">
    <source>
        <dbReference type="Proteomes" id="UP000282184"/>
    </source>
</evidence>
<dbReference type="Gene3D" id="2.60.40.10">
    <property type="entry name" value="Immunoglobulins"/>
    <property type="match status" value="3"/>
</dbReference>
<dbReference type="Proteomes" id="UP000282184">
    <property type="component" value="Unassembled WGS sequence"/>
</dbReference>
<feature type="domain" description="Fibronectin type-III" evidence="3">
    <location>
        <begin position="1271"/>
        <end position="1368"/>
    </location>
</feature>
<dbReference type="InterPro" id="IPR045474">
    <property type="entry name" value="GEVED"/>
</dbReference>
<comment type="caution">
    <text evidence="4">The sequence shown here is derived from an EMBL/GenBank/DDBJ whole genome shotgun (WGS) entry which is preliminary data.</text>
</comment>
<proteinExistence type="predicted"/>
<dbReference type="InterPro" id="IPR013783">
    <property type="entry name" value="Ig-like_fold"/>
</dbReference>
<evidence type="ECO:0000259" key="3">
    <source>
        <dbReference type="PROSITE" id="PS50853"/>
    </source>
</evidence>
<feature type="chain" id="PRO_5018598639" evidence="2">
    <location>
        <begin position="36"/>
        <end position="1600"/>
    </location>
</feature>
<keyword evidence="5" id="KW-1185">Reference proteome</keyword>
<dbReference type="Gene3D" id="2.60.120.200">
    <property type="match status" value="1"/>
</dbReference>
<dbReference type="PANTHER" id="PTHR46708:SF2">
    <property type="entry name" value="FIBRONECTIN TYPE-III DOMAIN-CONTAINING PROTEIN"/>
    <property type="match status" value="1"/>
</dbReference>
<dbReference type="InterPro" id="IPR036116">
    <property type="entry name" value="FN3_sf"/>
</dbReference>
<dbReference type="EMBL" id="RXOF01000001">
    <property type="protein sequence ID" value="RTQ53357.1"/>
    <property type="molecule type" value="Genomic_DNA"/>
</dbReference>
<feature type="domain" description="Fibronectin type-III" evidence="3">
    <location>
        <begin position="761"/>
        <end position="848"/>
    </location>
</feature>
<dbReference type="InterPro" id="IPR056600">
    <property type="entry name" value="GBD_T9SS_assoc"/>
</dbReference>
<dbReference type="Gene3D" id="2.60.120.380">
    <property type="match status" value="1"/>
</dbReference>
<protein>
    <submittedName>
        <fullName evidence="4">T9SS type A sorting domain-containing protein</fullName>
    </submittedName>
</protein>
<gene>
    <name evidence="4" type="ORF">EJV47_01045</name>
</gene>
<dbReference type="CDD" id="cd00063">
    <property type="entry name" value="FN3"/>
    <property type="match status" value="3"/>
</dbReference>
<name>A0A3S0QKW4_9BACT</name>
<sequence>MRKTLRMWISPTPGLGLRSWWLPMLLWLASASAWAQTVTVGSTTVPPVTPATSSYFYGPLYRSSNDAGSTFNYSRYAHLYTPAELGIPTGAVITQLEWLKADAGQVTGNNTFNVWLENSSRTTLGTTQTWSALSATATPAYTSTTQQVTGAAGAYFSVTLTQPFTYTGGNLLILTDWEKQGSASAAVNFVTNPATGFGLGYANSAALTGTTALTAVSYGDRRPTLRVTYTPGGPCTAPPTAGTVVASATSACAGSPVSFSLQGASFGTGMTYQWQSSTNGTTFTNISGATSPGYSVASLSATTYFRAVLTCSGQTATTPAVQVTVAAPTYATVPFTESFEATWVDACNTRDVPSNSWRNTPATGNNSWRRNDDGASAAWTSTLGAYTPAASQGSSSARFHSYNSSSGTVGTLDLYANLSTAGNKLLSFDFINTSGTDSLTVHLSTDGGATFGPALVRRTTASTWTTVNVGLPATTSATAIIRFRVRSDFSTTDVGLDNVNLSVLTGVPGCVTNVTPANNATNVGRPLTITWSPGTTGITTGYDVYFGTTATPPLVSSNQSGTSYTPASLAANTTYYYQVVARNANGAATGCAVSQFTTGSTFNYCSSGLGSYCGTADITAVAITGTTLNNAGTTCSVTNGSGYTAYPATGSTTATLSAGTPYQLSVTASASAILSVWVDYNQNGAYEASEWQQITTASTANAPTTITLNVPSNAVQGVTGLRIRSRSQGSPNGATDACTEFFSGETEDYLVTIAPVPACPAVTNLAVTTRTSTSATISFTTPSAGTSYTVTYTAANGTPVTVSPNPTASPITLSGLAPATNYTVAITTNCAGSQTSVTNYLTFVTQIGNDECATAQLLTSAATCSPTNGTVFQASQSTGTIPACNLTSPGTADDDVWYRFVATGAAHDIRLVEGAGFAGVMQLFSGSCGSLTAVQCIGNATANGVEVMQATGLTPNQTYYVRIYSFSGTAPTAANGGFTICVSAPTPPPANDNCATAQVLTPGATCNPTSGSTWLATQSTGTIPTCGLTSPGTADDDVWYSFVATSTGHQIDVDELTGFDAVVQVFSGSCGTLTALQCIDNSSSGGAEQLRVYGLTPNQTYYVRIYSFSATAPSSSDSNFTICVTTAPTPAANDECATATPLTVQFGTACVSPIIGNNINASASANIPAPGCASYSGGDVWYSVVVPATGTLTLETGAGSGSGTSITDTGMAAYSGTCGNLALIECDDDDSPNGLYSKLDLTGLTPGSTIYVRVWEFGNDLQGEFSLCAITPSNCAAPTAPLSTVTSNSATLSWSGTTATGATYEVQYGAPNFTLGTGTNVTGITTTTTTLSGLNPDTEYCYYVRQNCGTVNGQSAWVGPTCFRTNVLAAANDEPCNAVTATVNQFGNLSGLTGTTIGATTSTGGGLPNSLPACSPTLAPRDVWYRVTLPAGMTSMNAVFSGNAAGMVRLYTATNCSTAFTLVGCQASAGPNTSVGRVTFTGLTAGGTYYVAVSGFGAGDTPGAFTVTAKRNALAGGEVSIFPNPVAGGSALNVRVSGIKPGTVRCEVLNALGQVVLTRSAEVRNGSMEQVLNTQGLAKGMYQVRLTAGSDVVVQKVVVD</sequence>
<keyword evidence="1" id="KW-0677">Repeat</keyword>
<evidence type="ECO:0000313" key="4">
    <source>
        <dbReference type="EMBL" id="RTQ53357.1"/>
    </source>
</evidence>
<dbReference type="OrthoDB" id="975384at2"/>
<feature type="signal peptide" evidence="2">
    <location>
        <begin position="1"/>
        <end position="35"/>
    </location>
</feature>
<dbReference type="Gene3D" id="2.60.40.2700">
    <property type="match status" value="1"/>
</dbReference>
<organism evidence="4 5">
    <name type="scientific">Hymenobacter gummosus</name>
    <dbReference type="NCBI Taxonomy" id="1776032"/>
    <lineage>
        <taxon>Bacteria</taxon>
        <taxon>Pseudomonadati</taxon>
        <taxon>Bacteroidota</taxon>
        <taxon>Cytophagia</taxon>
        <taxon>Cytophagales</taxon>
        <taxon>Hymenobacteraceae</taxon>
        <taxon>Hymenobacter</taxon>
    </lineage>
</organism>
<dbReference type="Pfam" id="PF18962">
    <property type="entry name" value="Por_Secre_tail"/>
    <property type="match status" value="1"/>
</dbReference>
<dbReference type="InterPro" id="IPR050991">
    <property type="entry name" value="ECM_Regulatory_Proteins"/>
</dbReference>
<dbReference type="SUPFAM" id="SSF49265">
    <property type="entry name" value="Fibronectin type III"/>
    <property type="match status" value="3"/>
</dbReference>
<evidence type="ECO:0000256" key="2">
    <source>
        <dbReference type="SAM" id="SignalP"/>
    </source>
</evidence>
<dbReference type="InterPro" id="IPR026444">
    <property type="entry name" value="Secre_tail"/>
</dbReference>
<dbReference type="Pfam" id="PF20009">
    <property type="entry name" value="GEVED"/>
    <property type="match status" value="1"/>
</dbReference>
<dbReference type="InterPro" id="IPR003961">
    <property type="entry name" value="FN3_dom"/>
</dbReference>
<keyword evidence="2" id="KW-0732">Signal</keyword>
<feature type="domain" description="Fibronectin type-III" evidence="3">
    <location>
        <begin position="510"/>
        <end position="601"/>
    </location>
</feature>
<dbReference type="SMART" id="SM00060">
    <property type="entry name" value="FN3"/>
    <property type="match status" value="4"/>
</dbReference>
<dbReference type="RefSeq" id="WP_126691284.1">
    <property type="nucleotide sequence ID" value="NZ_RXOF01000001.1"/>
</dbReference>
<accession>A0A3S0QKW4</accession>
<reference evidence="4 5" key="1">
    <citation type="submission" date="2018-12" db="EMBL/GenBank/DDBJ databases">
        <title>Hymenobacter gummosus sp. nov., isolated from a spring.</title>
        <authorList>
            <person name="Nie L."/>
        </authorList>
    </citation>
    <scope>NUCLEOTIDE SEQUENCE [LARGE SCALE GENOMIC DNA]</scope>
    <source>
        <strain evidence="4 5">KCTC 52166</strain>
    </source>
</reference>
<dbReference type="PANTHER" id="PTHR46708">
    <property type="entry name" value="TENASCIN"/>
    <property type="match status" value="1"/>
</dbReference>
<dbReference type="NCBIfam" id="TIGR04183">
    <property type="entry name" value="Por_Secre_tail"/>
    <property type="match status" value="1"/>
</dbReference>
<dbReference type="Pfam" id="PF00041">
    <property type="entry name" value="fn3"/>
    <property type="match status" value="2"/>
</dbReference>
<dbReference type="Pfam" id="PF23759">
    <property type="entry name" value="GBD_T9SS_assoc"/>
    <property type="match status" value="3"/>
</dbReference>